<evidence type="ECO:0000313" key="2">
    <source>
        <dbReference type="EMBL" id="MCY9527800.1"/>
    </source>
</evidence>
<accession>A0ABT4E2G1</accession>
<dbReference type="InterPro" id="IPR014247">
    <property type="entry name" value="Spore_lipoprot_YhcN/YlaJ"/>
</dbReference>
<keyword evidence="2" id="KW-0449">Lipoprotein</keyword>
<dbReference type="NCBIfam" id="TIGR02898">
    <property type="entry name" value="spore_YhcN_YlaJ"/>
    <property type="match status" value="1"/>
</dbReference>
<name>A0ABT4E2G1_PAEAL</name>
<dbReference type="PROSITE" id="PS51257">
    <property type="entry name" value="PROKAR_LIPOPROTEIN"/>
    <property type="match status" value="1"/>
</dbReference>
<organism evidence="2 3">
    <name type="scientific">Paenibacillus alvei</name>
    <name type="common">Bacillus alvei</name>
    <dbReference type="NCBI Taxonomy" id="44250"/>
    <lineage>
        <taxon>Bacteria</taxon>
        <taxon>Bacillati</taxon>
        <taxon>Bacillota</taxon>
        <taxon>Bacilli</taxon>
        <taxon>Bacillales</taxon>
        <taxon>Paenibacillaceae</taxon>
        <taxon>Paenibacillus</taxon>
    </lineage>
</organism>
<evidence type="ECO:0000256" key="1">
    <source>
        <dbReference type="SAM" id="SignalP"/>
    </source>
</evidence>
<evidence type="ECO:0000313" key="3">
    <source>
        <dbReference type="Proteomes" id="UP001527090"/>
    </source>
</evidence>
<comment type="caution">
    <text evidence="2">The sequence shown here is derived from an EMBL/GenBank/DDBJ whole genome shotgun (WGS) entry which is preliminary data.</text>
</comment>
<dbReference type="InterPro" id="IPR019076">
    <property type="entry name" value="Spore_lipoprot_YhcN/YlaJ-like"/>
</dbReference>
<sequence>MRAKAVLLTLTAALVMTMGLTGCGNRDNMSTKSVRQHNMNYGNDGVRPLGTDHRYNANRYNTNFSGDGLRSYNMNQFSPDGYTRGYGYDGGYRTNNFNNGTYGQYGTYGYNGSYGNGTYGNNAFNGGRYGTHSANKLEMNQKLAKKIASIKGVKSAHVMMTNNNNAYVAVVTDHTSKGVHSKSVKPGHGPRPYSAGSLGSYDGTSNVNDNISGDLKAHIANAVKKEDPSCNNVYVSANPDFVNRMNEYSKQAGAGHPIAGFANEFSEMVYRLFPTNVTNQSYNHPTRLHNMAPGTGTTGTR</sequence>
<keyword evidence="3" id="KW-1185">Reference proteome</keyword>
<gene>
    <name evidence="2" type="ORF">M5X04_00410</name>
</gene>
<feature type="chain" id="PRO_5046429773" evidence="1">
    <location>
        <begin position="22"/>
        <end position="301"/>
    </location>
</feature>
<proteinExistence type="predicted"/>
<dbReference type="RefSeq" id="WP_021252361.1">
    <property type="nucleotide sequence ID" value="NZ_JAMDLY010000003.1"/>
</dbReference>
<keyword evidence="1" id="KW-0732">Signal</keyword>
<feature type="signal peptide" evidence="1">
    <location>
        <begin position="1"/>
        <end position="21"/>
    </location>
</feature>
<reference evidence="2 3" key="1">
    <citation type="submission" date="2022-05" db="EMBL/GenBank/DDBJ databases">
        <title>Genome Sequencing of Bee-Associated Microbes.</title>
        <authorList>
            <person name="Dunlap C."/>
        </authorList>
    </citation>
    <scope>NUCLEOTIDE SEQUENCE [LARGE SCALE GENOMIC DNA]</scope>
    <source>
        <strain evidence="2 3">NRRL NRS-750</strain>
    </source>
</reference>
<dbReference type="EMBL" id="JAMDLY010000003">
    <property type="protein sequence ID" value="MCY9527800.1"/>
    <property type="molecule type" value="Genomic_DNA"/>
</dbReference>
<protein>
    <submittedName>
        <fullName evidence="2">YhcN/YlaJ family sporulation lipoprotein</fullName>
    </submittedName>
</protein>
<dbReference type="Proteomes" id="UP001527090">
    <property type="component" value="Unassembled WGS sequence"/>
</dbReference>
<dbReference type="Pfam" id="PF09580">
    <property type="entry name" value="Spore_YhcN_YlaJ"/>
    <property type="match status" value="1"/>
</dbReference>